<dbReference type="AlphaFoldDB" id="A0A4U6D5Z1"/>
<evidence type="ECO:0000313" key="2">
    <source>
        <dbReference type="EMBL" id="TKT89474.1"/>
    </source>
</evidence>
<reference evidence="2 3" key="1">
    <citation type="submission" date="2019-05" db="EMBL/GenBank/DDBJ databases">
        <title>Dyadobacter AR-3-8 sp. nov., isolated from arctic soil.</title>
        <authorList>
            <person name="Chaudhary D.K."/>
        </authorList>
    </citation>
    <scope>NUCLEOTIDE SEQUENCE [LARGE SCALE GENOMIC DNA]</scope>
    <source>
        <strain evidence="2 3">AR-3-8</strain>
    </source>
</reference>
<sequence>MGNRDIKDADTRLQLAWAFILTEWPRLYPNSPLPFLSEVYRSPDLQRAYYAQGRDPLARVNSQRRLVNLAPITEEENRHKVTNSKPGQSKHQSLPSKAIDVLFVKPGTQREISQDINFYKALAKMVRGFNPEITWGADWNHNWRSDDERLVDMPHFEVQ</sequence>
<evidence type="ECO:0000313" key="3">
    <source>
        <dbReference type="Proteomes" id="UP000304900"/>
    </source>
</evidence>
<organism evidence="2 3">
    <name type="scientific">Dyadobacter frigoris</name>
    <dbReference type="NCBI Taxonomy" id="2576211"/>
    <lineage>
        <taxon>Bacteria</taxon>
        <taxon>Pseudomonadati</taxon>
        <taxon>Bacteroidota</taxon>
        <taxon>Cytophagia</taxon>
        <taxon>Cytophagales</taxon>
        <taxon>Spirosomataceae</taxon>
        <taxon>Dyadobacter</taxon>
    </lineage>
</organism>
<evidence type="ECO:0000256" key="1">
    <source>
        <dbReference type="SAM" id="MobiDB-lite"/>
    </source>
</evidence>
<dbReference type="InterPro" id="IPR009045">
    <property type="entry name" value="Zn_M74/Hedgehog-like"/>
</dbReference>
<name>A0A4U6D5Z1_9BACT</name>
<feature type="compositionally biased region" description="Polar residues" evidence="1">
    <location>
        <begin position="83"/>
        <end position="93"/>
    </location>
</feature>
<dbReference type="SUPFAM" id="SSF55166">
    <property type="entry name" value="Hedgehog/DD-peptidase"/>
    <property type="match status" value="1"/>
</dbReference>
<comment type="caution">
    <text evidence="2">The sequence shown here is derived from an EMBL/GenBank/DDBJ whole genome shotgun (WGS) entry which is preliminary data.</text>
</comment>
<proteinExistence type="predicted"/>
<dbReference type="Gene3D" id="3.30.1380.10">
    <property type="match status" value="1"/>
</dbReference>
<gene>
    <name evidence="2" type="ORF">FDK13_24335</name>
</gene>
<dbReference type="EMBL" id="SZVO01000012">
    <property type="protein sequence ID" value="TKT89474.1"/>
    <property type="molecule type" value="Genomic_DNA"/>
</dbReference>
<accession>A0A4U6D5Z1</accession>
<keyword evidence="3" id="KW-1185">Reference proteome</keyword>
<dbReference type="Proteomes" id="UP000304900">
    <property type="component" value="Unassembled WGS sequence"/>
</dbReference>
<feature type="region of interest" description="Disordered" evidence="1">
    <location>
        <begin position="71"/>
        <end position="93"/>
    </location>
</feature>
<protein>
    <submittedName>
        <fullName evidence="2">M15 family metallopeptidase</fullName>
    </submittedName>
</protein>
<dbReference type="OrthoDB" id="9799970at2"/>
<dbReference type="RefSeq" id="WP_137342611.1">
    <property type="nucleotide sequence ID" value="NZ_SZVO01000012.1"/>
</dbReference>